<feature type="domain" description="Molybdenum cofactor sulfurase middle" evidence="2">
    <location>
        <begin position="147"/>
        <end position="269"/>
    </location>
</feature>
<keyword evidence="4" id="KW-1185">Reference proteome</keyword>
<evidence type="ECO:0000256" key="1">
    <source>
        <dbReference type="SAM" id="MobiDB-lite"/>
    </source>
</evidence>
<evidence type="ECO:0000259" key="2">
    <source>
        <dbReference type="Pfam" id="PF03476"/>
    </source>
</evidence>
<dbReference type="Gene3D" id="3.90.1150.10">
    <property type="entry name" value="Aspartate Aminotransferase, domain 1"/>
    <property type="match status" value="1"/>
</dbReference>
<dbReference type="InterPro" id="IPR005303">
    <property type="entry name" value="MOCOS_middle"/>
</dbReference>
<organism evidence="3 4">
    <name type="scientific">Timema podura</name>
    <name type="common">Walking stick</name>
    <dbReference type="NCBI Taxonomy" id="61482"/>
    <lineage>
        <taxon>Eukaryota</taxon>
        <taxon>Metazoa</taxon>
        <taxon>Ecdysozoa</taxon>
        <taxon>Arthropoda</taxon>
        <taxon>Hexapoda</taxon>
        <taxon>Insecta</taxon>
        <taxon>Pterygota</taxon>
        <taxon>Neoptera</taxon>
        <taxon>Polyneoptera</taxon>
        <taxon>Phasmatodea</taxon>
        <taxon>Timematodea</taxon>
        <taxon>Timematoidea</taxon>
        <taxon>Timematidae</taxon>
        <taxon>Timema</taxon>
    </lineage>
</organism>
<reference evidence="3" key="1">
    <citation type="submission" date="2021-03" db="EMBL/GenBank/DDBJ databases">
        <authorList>
            <person name="Tran Van P."/>
        </authorList>
    </citation>
    <scope>NUCLEOTIDE SEQUENCE</scope>
</reference>
<dbReference type="SUPFAM" id="SSF141673">
    <property type="entry name" value="MOSC N-terminal domain-like"/>
    <property type="match status" value="1"/>
</dbReference>
<dbReference type="Pfam" id="PF03476">
    <property type="entry name" value="MOSC_N"/>
    <property type="match status" value="1"/>
</dbReference>
<sequence>MEQKRGDKQRLGRIAAGHVCGDERDLINGKPTGSVRVSFGYMSTKEDVDRVLRMITTCFLEEPVINKIPDWWPLHVEMYRKKFHNSLKPPTKIVNFYKNGENLNYITVDIAENKREMVSNVEHKGTNHTQLQEETIETPLSATNAMKLTHIFLYPVKSCGALSVSSWSIGPRGLLYDREWMITTPAGVSLTQKQDTKLCLIKPNIQLDKDQLCLDFPGMSQVCVSLSTPSVSKGRSEVSLCQSKVCGDRVQGYDCGDEVAQWLSDALCRDGLRLIRQQDSDTRAVKADKKTNPASGTGKKPALSLSNQAQFLLVNDCSIDWLKEQLEDSAEYSQVL</sequence>
<evidence type="ECO:0000313" key="3">
    <source>
        <dbReference type="EMBL" id="CAG2060480.1"/>
    </source>
</evidence>
<dbReference type="EMBL" id="CAJPIN010012509">
    <property type="protein sequence ID" value="CAG2060480.1"/>
    <property type="molecule type" value="Genomic_DNA"/>
</dbReference>
<proteinExistence type="predicted"/>
<gene>
    <name evidence="3" type="ORF">TPAB3V08_LOCUS7436</name>
</gene>
<accession>A0ABN7NYB8</accession>
<protein>
    <recommendedName>
        <fullName evidence="2">Molybdenum cofactor sulfurase middle domain-containing protein</fullName>
    </recommendedName>
</protein>
<comment type="caution">
    <text evidence="3">The sequence shown here is derived from an EMBL/GenBank/DDBJ whole genome shotgun (WGS) entry which is preliminary data.</text>
</comment>
<dbReference type="InterPro" id="IPR015422">
    <property type="entry name" value="PyrdxlP-dep_Trfase_small"/>
</dbReference>
<feature type="region of interest" description="Disordered" evidence="1">
    <location>
        <begin position="283"/>
        <end position="302"/>
    </location>
</feature>
<dbReference type="Proteomes" id="UP001153148">
    <property type="component" value="Unassembled WGS sequence"/>
</dbReference>
<name>A0ABN7NYB8_TIMPD</name>
<evidence type="ECO:0000313" key="4">
    <source>
        <dbReference type="Proteomes" id="UP001153148"/>
    </source>
</evidence>
<feature type="non-terminal residue" evidence="3">
    <location>
        <position position="336"/>
    </location>
</feature>